<comment type="caution">
    <text evidence="2">The sequence shown here is derived from an EMBL/GenBank/DDBJ whole genome shotgun (WGS) entry which is preliminary data.</text>
</comment>
<feature type="signal peptide" evidence="1">
    <location>
        <begin position="1"/>
        <end position="16"/>
    </location>
</feature>
<evidence type="ECO:0000313" key="2">
    <source>
        <dbReference type="EMBL" id="EUB62413.1"/>
    </source>
</evidence>
<keyword evidence="3" id="KW-1185">Reference proteome</keyword>
<evidence type="ECO:0000256" key="1">
    <source>
        <dbReference type="SAM" id="SignalP"/>
    </source>
</evidence>
<dbReference type="RefSeq" id="XP_024353609.1">
    <property type="nucleotide sequence ID" value="XM_024492115.1"/>
</dbReference>
<dbReference type="KEGG" id="egl:EGR_02866"/>
<feature type="chain" id="PRO_5004882905" description="C2H2-type domain-containing protein" evidence="1">
    <location>
        <begin position="17"/>
        <end position="120"/>
    </location>
</feature>
<gene>
    <name evidence="2" type="ORF">EGR_02866</name>
</gene>
<reference evidence="2 3" key="1">
    <citation type="journal article" date="2013" name="Nat. Genet.">
        <title>The genome of the hydatid tapeworm Echinococcus granulosus.</title>
        <authorList>
            <person name="Zheng H."/>
            <person name="Zhang W."/>
            <person name="Zhang L."/>
            <person name="Zhang Z."/>
            <person name="Li J."/>
            <person name="Lu G."/>
            <person name="Zhu Y."/>
            <person name="Wang Y."/>
            <person name="Huang Y."/>
            <person name="Liu J."/>
            <person name="Kang H."/>
            <person name="Chen J."/>
            <person name="Wang L."/>
            <person name="Chen A."/>
            <person name="Yu S."/>
            <person name="Gao Z."/>
            <person name="Jin L."/>
            <person name="Gu W."/>
            <person name="Wang Z."/>
            <person name="Zhao L."/>
            <person name="Shi B."/>
            <person name="Wen H."/>
            <person name="Lin R."/>
            <person name="Jones M.K."/>
            <person name="Brejova B."/>
            <person name="Vinar T."/>
            <person name="Zhao G."/>
            <person name="McManus D.P."/>
            <person name="Chen Z."/>
            <person name="Zhou Y."/>
            <person name="Wang S."/>
        </authorList>
    </citation>
    <scope>NUCLEOTIDE SEQUENCE [LARGE SCALE GENOMIC DNA]</scope>
</reference>
<sequence length="120" mass="13648">MLLLSGSLAYLSAITGAHLCLAPMNAIRTVRGVALKGVIRHSFFVCECIVTEGATRKNWAIFHQNLMLCSLCNRKCWKYLHEGKVEQNHLFISHYTKKNILILRIFQNSLSVAIYSYFNA</sequence>
<accession>W6UMX5</accession>
<protein>
    <recommendedName>
        <fullName evidence="4">C2H2-type domain-containing protein</fullName>
    </recommendedName>
</protein>
<name>W6UMX5_ECHGR</name>
<dbReference type="EMBL" id="APAU02000013">
    <property type="protein sequence ID" value="EUB62413.1"/>
    <property type="molecule type" value="Genomic_DNA"/>
</dbReference>
<dbReference type="AlphaFoldDB" id="W6UMX5"/>
<proteinExistence type="predicted"/>
<keyword evidence="1" id="KW-0732">Signal</keyword>
<organism evidence="2 3">
    <name type="scientific">Echinococcus granulosus</name>
    <name type="common">Hydatid tapeworm</name>
    <dbReference type="NCBI Taxonomy" id="6210"/>
    <lineage>
        <taxon>Eukaryota</taxon>
        <taxon>Metazoa</taxon>
        <taxon>Spiralia</taxon>
        <taxon>Lophotrochozoa</taxon>
        <taxon>Platyhelminthes</taxon>
        <taxon>Cestoda</taxon>
        <taxon>Eucestoda</taxon>
        <taxon>Cyclophyllidea</taxon>
        <taxon>Taeniidae</taxon>
        <taxon>Echinococcus</taxon>
        <taxon>Echinococcus granulosus group</taxon>
    </lineage>
</organism>
<dbReference type="Proteomes" id="UP000019149">
    <property type="component" value="Unassembled WGS sequence"/>
</dbReference>
<evidence type="ECO:0008006" key="4">
    <source>
        <dbReference type="Google" id="ProtNLM"/>
    </source>
</evidence>
<evidence type="ECO:0000313" key="3">
    <source>
        <dbReference type="Proteomes" id="UP000019149"/>
    </source>
</evidence>
<dbReference type="GeneID" id="36338581"/>
<dbReference type="CTD" id="36338581"/>